<dbReference type="EMBL" id="QSEF01000031">
    <property type="protein sequence ID" value="RGZ44017.1"/>
    <property type="molecule type" value="Genomic_DNA"/>
</dbReference>
<evidence type="ECO:0000256" key="1">
    <source>
        <dbReference type="SAM" id="Phobius"/>
    </source>
</evidence>
<keyword evidence="1" id="KW-1133">Transmembrane helix</keyword>
<dbReference type="Proteomes" id="UP000448908">
    <property type="component" value="Unassembled WGS sequence"/>
</dbReference>
<evidence type="ECO:0000313" key="2">
    <source>
        <dbReference type="EMBL" id="MTU38952.1"/>
    </source>
</evidence>
<dbReference type="EMBL" id="QRKC01000003">
    <property type="protein sequence ID" value="RHH77829.1"/>
    <property type="molecule type" value="Genomic_DNA"/>
</dbReference>
<name>A0A354MMI0_9BACT</name>
<organism evidence="7 8">
    <name type="scientific">Parabacteroides merdae</name>
    <dbReference type="NCBI Taxonomy" id="46503"/>
    <lineage>
        <taxon>Bacteria</taxon>
        <taxon>Pseudomonadati</taxon>
        <taxon>Bacteroidota</taxon>
        <taxon>Bacteroidia</taxon>
        <taxon>Bacteroidales</taxon>
        <taxon>Tannerellaceae</taxon>
        <taxon>Parabacteroides</taxon>
    </lineage>
</organism>
<dbReference type="EMBL" id="WNDD01000004">
    <property type="protein sequence ID" value="MTV00920.1"/>
    <property type="molecule type" value="Genomic_DNA"/>
</dbReference>
<gene>
    <name evidence="7" type="ORF">DW191_09795</name>
    <name evidence="6" type="ORF">DW828_06700</name>
    <name evidence="5" type="ORF">DW986_17435</name>
    <name evidence="2" type="ORF">GMD82_05425</name>
    <name evidence="3" type="ORF">GMD92_10150</name>
    <name evidence="4" type="ORF">GME02_04415</name>
</gene>
<reference evidence="11 12" key="2">
    <citation type="journal article" date="2019" name="Nat. Med.">
        <title>A library of human gut bacterial isolates paired with longitudinal multiomics data enables mechanistic microbiome research.</title>
        <authorList>
            <person name="Poyet M."/>
            <person name="Groussin M."/>
            <person name="Gibbons S.M."/>
            <person name="Avila-Pacheco J."/>
            <person name="Jiang X."/>
            <person name="Kearney S.M."/>
            <person name="Perrotta A.R."/>
            <person name="Berdy B."/>
            <person name="Zhao S."/>
            <person name="Lieberman T.D."/>
            <person name="Swanson P.K."/>
            <person name="Smith M."/>
            <person name="Roesemann S."/>
            <person name="Alexander J.E."/>
            <person name="Rich S.A."/>
            <person name="Livny J."/>
            <person name="Vlamakis H."/>
            <person name="Clish C."/>
            <person name="Bullock K."/>
            <person name="Deik A."/>
            <person name="Scott J."/>
            <person name="Pierce K.A."/>
            <person name="Xavier R.J."/>
            <person name="Alm E.J."/>
        </authorList>
    </citation>
    <scope>NUCLEOTIDE SEQUENCE [LARGE SCALE GENOMIC DNA]</scope>
    <source>
        <strain evidence="4 13">BIOML-A11</strain>
        <strain evidence="3 12">BIOML-A16</strain>
        <strain evidence="2 11">BIOML-A29</strain>
    </source>
</reference>
<dbReference type="Proteomes" id="UP000283732">
    <property type="component" value="Unassembled WGS sequence"/>
</dbReference>
<evidence type="ECO:0000313" key="8">
    <source>
        <dbReference type="Proteomes" id="UP000283732"/>
    </source>
</evidence>
<evidence type="ECO:0000313" key="4">
    <source>
        <dbReference type="EMBL" id="MTV00920.1"/>
    </source>
</evidence>
<evidence type="ECO:0000313" key="3">
    <source>
        <dbReference type="EMBL" id="MTU69428.1"/>
    </source>
</evidence>
<evidence type="ECO:0000313" key="6">
    <source>
        <dbReference type="EMBL" id="RHC88203.1"/>
    </source>
</evidence>
<dbReference type="AlphaFoldDB" id="A0A354MMI0"/>
<proteinExistence type="predicted"/>
<keyword evidence="11" id="KW-1185">Reference proteome</keyword>
<evidence type="ECO:0000313" key="10">
    <source>
        <dbReference type="Proteomes" id="UP000286260"/>
    </source>
</evidence>
<sequence>MQQNEKSLLSDRGFSKHLSLIDEIINFTKMKYILFIAMDLALYPFLLVLFIGKCIKEKIQIAH</sequence>
<evidence type="ECO:0000313" key="5">
    <source>
        <dbReference type="EMBL" id="RGZ44017.1"/>
    </source>
</evidence>
<reference evidence="8 9" key="1">
    <citation type="submission" date="2018-08" db="EMBL/GenBank/DDBJ databases">
        <title>A genome reference for cultivated species of the human gut microbiota.</title>
        <authorList>
            <person name="Zou Y."/>
            <person name="Xue W."/>
            <person name="Luo G."/>
        </authorList>
    </citation>
    <scope>NUCLEOTIDE SEQUENCE [LARGE SCALE GENOMIC DNA]</scope>
    <source>
        <strain evidence="7 8">AM16-50</strain>
        <strain evidence="6 10">AM34-17</strain>
        <strain evidence="5 9">AM50-15</strain>
    </source>
</reference>
<dbReference type="Proteomes" id="UP000285173">
    <property type="component" value="Unassembled WGS sequence"/>
</dbReference>
<evidence type="ECO:0000313" key="9">
    <source>
        <dbReference type="Proteomes" id="UP000285173"/>
    </source>
</evidence>
<evidence type="ECO:0000313" key="12">
    <source>
        <dbReference type="Proteomes" id="UP000448908"/>
    </source>
</evidence>
<accession>A0A354MMI0</accession>
<dbReference type="EMBL" id="QSII01000006">
    <property type="protein sequence ID" value="RHC88203.1"/>
    <property type="molecule type" value="Genomic_DNA"/>
</dbReference>
<dbReference type="Proteomes" id="UP000434916">
    <property type="component" value="Unassembled WGS sequence"/>
</dbReference>
<comment type="caution">
    <text evidence="7">The sequence shown here is derived from an EMBL/GenBank/DDBJ whole genome shotgun (WGS) entry which is preliminary data.</text>
</comment>
<protein>
    <submittedName>
        <fullName evidence="7">Uncharacterized protein</fullName>
    </submittedName>
</protein>
<keyword evidence="1" id="KW-0812">Transmembrane</keyword>
<evidence type="ECO:0000313" key="11">
    <source>
        <dbReference type="Proteomes" id="UP000434916"/>
    </source>
</evidence>
<dbReference type="Proteomes" id="UP000482671">
    <property type="component" value="Unassembled WGS sequence"/>
</dbReference>
<dbReference type="Proteomes" id="UP000286260">
    <property type="component" value="Unassembled WGS sequence"/>
</dbReference>
<dbReference type="OrthoDB" id="1098743at2"/>
<feature type="transmembrane region" description="Helical" evidence="1">
    <location>
        <begin position="32"/>
        <end position="51"/>
    </location>
</feature>
<dbReference type="EMBL" id="WNCN01000006">
    <property type="protein sequence ID" value="MTU38952.1"/>
    <property type="molecule type" value="Genomic_DNA"/>
</dbReference>
<evidence type="ECO:0000313" key="7">
    <source>
        <dbReference type="EMBL" id="RHH77829.1"/>
    </source>
</evidence>
<dbReference type="EMBL" id="WNDA01000013">
    <property type="protein sequence ID" value="MTU69428.1"/>
    <property type="molecule type" value="Genomic_DNA"/>
</dbReference>
<keyword evidence="1" id="KW-0472">Membrane</keyword>
<evidence type="ECO:0000313" key="13">
    <source>
        <dbReference type="Proteomes" id="UP000482671"/>
    </source>
</evidence>